<protein>
    <submittedName>
        <fullName evidence="1 3">Uncharacterized protein</fullName>
    </submittedName>
</protein>
<dbReference type="OrthoDB" id="19923at2759"/>
<dbReference type="GeneID" id="54463495"/>
<organism evidence="1">
    <name type="scientific">Mytilinidion resinicola</name>
    <dbReference type="NCBI Taxonomy" id="574789"/>
    <lineage>
        <taxon>Eukaryota</taxon>
        <taxon>Fungi</taxon>
        <taxon>Dikarya</taxon>
        <taxon>Ascomycota</taxon>
        <taxon>Pezizomycotina</taxon>
        <taxon>Dothideomycetes</taxon>
        <taxon>Pleosporomycetidae</taxon>
        <taxon>Mytilinidiales</taxon>
        <taxon>Mytilinidiaceae</taxon>
        <taxon>Mytilinidion</taxon>
    </lineage>
</organism>
<reference evidence="3" key="3">
    <citation type="submission" date="2025-04" db="UniProtKB">
        <authorList>
            <consortium name="RefSeq"/>
        </authorList>
    </citation>
    <scope>IDENTIFICATION</scope>
    <source>
        <strain evidence="3">CBS 304.34</strain>
    </source>
</reference>
<evidence type="ECO:0000313" key="2">
    <source>
        <dbReference type="Proteomes" id="UP000504636"/>
    </source>
</evidence>
<evidence type="ECO:0000313" key="3">
    <source>
        <dbReference type="RefSeq" id="XP_033568279.1"/>
    </source>
</evidence>
<reference evidence="3" key="2">
    <citation type="submission" date="2020-04" db="EMBL/GenBank/DDBJ databases">
        <authorList>
            <consortium name="NCBI Genome Project"/>
        </authorList>
    </citation>
    <scope>NUCLEOTIDE SEQUENCE</scope>
    <source>
        <strain evidence="3">CBS 304.34</strain>
    </source>
</reference>
<dbReference type="RefSeq" id="XP_033568279.1">
    <property type="nucleotide sequence ID" value="XM_033722602.1"/>
</dbReference>
<gene>
    <name evidence="1 3" type="ORF">BDZ99DRAFT_483808</name>
</gene>
<proteinExistence type="predicted"/>
<dbReference type="Proteomes" id="UP000504636">
    <property type="component" value="Unplaced"/>
</dbReference>
<evidence type="ECO:0000313" key="1">
    <source>
        <dbReference type="EMBL" id="KAF2801315.1"/>
    </source>
</evidence>
<keyword evidence="2" id="KW-1185">Reference proteome</keyword>
<accession>A0A6A6XZA9</accession>
<reference evidence="1 3" key="1">
    <citation type="journal article" date="2020" name="Stud. Mycol.">
        <title>101 Dothideomycetes genomes: a test case for predicting lifestyles and emergence of pathogens.</title>
        <authorList>
            <person name="Haridas S."/>
            <person name="Albert R."/>
            <person name="Binder M."/>
            <person name="Bloem J."/>
            <person name="Labutti K."/>
            <person name="Salamov A."/>
            <person name="Andreopoulos B."/>
            <person name="Baker S."/>
            <person name="Barry K."/>
            <person name="Bills G."/>
            <person name="Bluhm B."/>
            <person name="Cannon C."/>
            <person name="Castanera R."/>
            <person name="Culley D."/>
            <person name="Daum C."/>
            <person name="Ezra D."/>
            <person name="Gonzalez J."/>
            <person name="Henrissat B."/>
            <person name="Kuo A."/>
            <person name="Liang C."/>
            <person name="Lipzen A."/>
            <person name="Lutzoni F."/>
            <person name="Magnuson J."/>
            <person name="Mondo S."/>
            <person name="Nolan M."/>
            <person name="Ohm R."/>
            <person name="Pangilinan J."/>
            <person name="Park H.-J."/>
            <person name="Ramirez L."/>
            <person name="Alfaro M."/>
            <person name="Sun H."/>
            <person name="Tritt A."/>
            <person name="Yoshinaga Y."/>
            <person name="Zwiers L.-H."/>
            <person name="Turgeon B."/>
            <person name="Goodwin S."/>
            <person name="Spatafora J."/>
            <person name="Crous P."/>
            <person name="Grigoriev I."/>
        </authorList>
    </citation>
    <scope>NUCLEOTIDE SEQUENCE</scope>
    <source>
        <strain evidence="1 3">CBS 304.34</strain>
    </source>
</reference>
<sequence length="290" mass="32174">MAAGKIAGIVATFTSNVQDAPQLAHAVLCDINDFQTALDALHHFLLHKSDLEASQSQSQLNFQVEKLLSNNEELCKRLRNLEDTFDARNTLTRRLEDASIYEDNEEADSQTITTRRPMTERLGGPVMQTDIIRFAFESDLETSRVYRNAQSSHCDASFASSVARTNAWSIFSGLSLADVSVISVIALPVYSVDIENRQWYTFGDVDKVSDSLAPVAVTMPLEKLLQAAATSDKEKSEVDLDQRPLEERKNTVSHESVLIHENDLYPCSSCGDVCITQCGESPRKNPSNLN</sequence>
<dbReference type="EMBL" id="MU003732">
    <property type="protein sequence ID" value="KAF2801315.1"/>
    <property type="molecule type" value="Genomic_DNA"/>
</dbReference>
<dbReference type="AlphaFoldDB" id="A0A6A6XZA9"/>
<name>A0A6A6XZA9_9PEZI</name>